<comment type="caution">
    <text evidence="2">The sequence shown here is derived from an EMBL/GenBank/DDBJ whole genome shotgun (WGS) entry which is preliminary data.</text>
</comment>
<keyword evidence="1" id="KW-1133">Transmembrane helix</keyword>
<feature type="transmembrane region" description="Helical" evidence="1">
    <location>
        <begin position="20"/>
        <end position="42"/>
    </location>
</feature>
<evidence type="ECO:0000256" key="1">
    <source>
        <dbReference type="SAM" id="Phobius"/>
    </source>
</evidence>
<sequence>MFEIHNSYPKIHSSYRGFSLVEIVLAIAIFMILAVVGVTTILQSFSVSKLSEEQIKADFYAQEGIEAVRSIKNRGWGGLTPGSYGLRSDSGNWVLSGVSDTKDKYTRQIEISEVERNINGDIMESGGTVDADTLKITSNVNWNFSGTRDDTISYFTYMTNFQKTKEGILIYGDGTNIPKWRNYSNISNSFDREAGMAETLSGLNFVVRTSPLQREAVAGIVNGSGELQVFCYGENGWDWQWTQSVGGNASTRRFDISYETNSGDVLVVFNDNDSNRLGYRTKSGSNGCGGANWSNALIYSPLRTNGVIHWIKMAWDKRSSSDLITVIWADANSDLSTAVWSGTAFSNEPSAVTEASLEVVSTAQDVDCFDIEYESVSGGIMLVWANSAGNNGTNGVRYRTCAGGTASCTWGAVETPPMFSDDAHNLDISGNPLSNEIVFASVGYAGCDMQVGYWNGSSWSNSANIDTSVVRPNIGTRLVATGWLNNGSYTRSVVVYHDATNNACNFTNGDRDVDWYVGNSGSFSKQTDFSPSPLFANPQKWYQIYTDPINSDRFMLVVSDSANDLFEKRLVMTSALAFSWTNSDGGTALETDLGWSTSVPFGFGYWRNP</sequence>
<evidence type="ECO:0000313" key="2">
    <source>
        <dbReference type="EMBL" id="KKQ50294.1"/>
    </source>
</evidence>
<dbReference type="Pfam" id="PF07963">
    <property type="entry name" value="N_methyl"/>
    <property type="match status" value="1"/>
</dbReference>
<dbReference type="AlphaFoldDB" id="A0A0G0KM77"/>
<dbReference type="PROSITE" id="PS00409">
    <property type="entry name" value="PROKAR_NTER_METHYL"/>
    <property type="match status" value="1"/>
</dbReference>
<protein>
    <submittedName>
        <fullName evidence="2">Uncharacterized protein</fullName>
    </submittedName>
</protein>
<keyword evidence="1" id="KW-0472">Membrane</keyword>
<keyword evidence="1" id="KW-0812">Transmembrane</keyword>
<proteinExistence type="predicted"/>
<evidence type="ECO:0000313" key="3">
    <source>
        <dbReference type="Proteomes" id="UP000034366"/>
    </source>
</evidence>
<dbReference type="Proteomes" id="UP000034366">
    <property type="component" value="Unassembled WGS sequence"/>
</dbReference>
<reference evidence="2 3" key="1">
    <citation type="journal article" date="2015" name="Nature">
        <title>rRNA introns, odd ribosomes, and small enigmatic genomes across a large radiation of phyla.</title>
        <authorList>
            <person name="Brown C.T."/>
            <person name="Hug L.A."/>
            <person name="Thomas B.C."/>
            <person name="Sharon I."/>
            <person name="Castelle C.J."/>
            <person name="Singh A."/>
            <person name="Wilkins M.J."/>
            <person name="Williams K.H."/>
            <person name="Banfield J.F."/>
        </authorList>
    </citation>
    <scope>NUCLEOTIDE SEQUENCE [LARGE SCALE GENOMIC DNA]</scope>
</reference>
<dbReference type="InterPro" id="IPR012902">
    <property type="entry name" value="N_methyl_site"/>
</dbReference>
<organism evidence="2 3">
    <name type="scientific">Candidatus Woesebacteria bacterium GW2011_GWD1_38_10</name>
    <dbReference type="NCBI Taxonomy" id="1618592"/>
    <lineage>
        <taxon>Bacteria</taxon>
        <taxon>Candidatus Woeseibacteriota</taxon>
    </lineage>
</organism>
<name>A0A0G0KM77_9BACT</name>
<accession>A0A0G0KM77</accession>
<gene>
    <name evidence="2" type="ORF">US67_C0007G0006</name>
</gene>
<dbReference type="EMBL" id="LBTW01000007">
    <property type="protein sequence ID" value="KKQ50294.1"/>
    <property type="molecule type" value="Genomic_DNA"/>
</dbReference>